<keyword evidence="12" id="KW-1185">Reference proteome</keyword>
<dbReference type="PRINTS" id="PR00171">
    <property type="entry name" value="SUGRTRNSPORT"/>
</dbReference>
<dbReference type="PROSITE" id="PS50850">
    <property type="entry name" value="MFS"/>
    <property type="match status" value="1"/>
</dbReference>
<comment type="similarity">
    <text evidence="2 7">Belongs to the major facilitator superfamily. Sugar transporter (TC 2.A.1.1) family.</text>
</comment>
<evidence type="ECO:0000256" key="7">
    <source>
        <dbReference type="RuleBase" id="RU003346"/>
    </source>
</evidence>
<dbReference type="NCBIfam" id="TIGR00879">
    <property type="entry name" value="SP"/>
    <property type="match status" value="1"/>
</dbReference>
<feature type="transmembrane region" description="Helical" evidence="9">
    <location>
        <begin position="302"/>
        <end position="321"/>
    </location>
</feature>
<feature type="compositionally biased region" description="Basic and acidic residues" evidence="8">
    <location>
        <begin position="17"/>
        <end position="27"/>
    </location>
</feature>
<dbReference type="PANTHER" id="PTHR48020">
    <property type="entry name" value="PROTON MYO-INOSITOL COTRANSPORTER"/>
    <property type="match status" value="1"/>
</dbReference>
<evidence type="ECO:0000256" key="4">
    <source>
        <dbReference type="ARBA" id="ARBA00022692"/>
    </source>
</evidence>
<dbReference type="Pfam" id="PF00083">
    <property type="entry name" value="Sugar_tr"/>
    <property type="match status" value="1"/>
</dbReference>
<evidence type="ECO:0000256" key="1">
    <source>
        <dbReference type="ARBA" id="ARBA00004141"/>
    </source>
</evidence>
<feature type="transmembrane region" description="Helical" evidence="9">
    <location>
        <begin position="205"/>
        <end position="224"/>
    </location>
</feature>
<feature type="transmembrane region" description="Helical" evidence="9">
    <location>
        <begin position="482"/>
        <end position="501"/>
    </location>
</feature>
<dbReference type="Proteomes" id="UP001276659">
    <property type="component" value="Unassembled WGS sequence"/>
</dbReference>
<accession>A0AAD9YZ98</accession>
<evidence type="ECO:0000256" key="8">
    <source>
        <dbReference type="SAM" id="MobiDB-lite"/>
    </source>
</evidence>
<comment type="caution">
    <text evidence="11">The sequence shown here is derived from an EMBL/GenBank/DDBJ whole genome shotgun (WGS) entry which is preliminary data.</text>
</comment>
<keyword evidence="5 9" id="KW-1133">Transmembrane helix</keyword>
<reference evidence="11" key="1">
    <citation type="submission" date="2022-11" db="EMBL/GenBank/DDBJ databases">
        <title>Chromosomal genome sequence assembly and mating type (MAT) locus characterization of the leprose asexual lichenized fungus Lepraria neglecta (Nyl.) Erichsen.</title>
        <authorList>
            <person name="Allen J.L."/>
            <person name="Pfeffer B."/>
        </authorList>
    </citation>
    <scope>NUCLEOTIDE SEQUENCE</scope>
    <source>
        <strain evidence="11">Allen 5258</strain>
    </source>
</reference>
<keyword evidence="4 9" id="KW-0812">Transmembrane</keyword>
<dbReference type="InterPro" id="IPR050814">
    <property type="entry name" value="Myo-inositol_Transporter"/>
</dbReference>
<dbReference type="FunFam" id="1.20.1250.20:FF:000100">
    <property type="entry name" value="MFS sugar transporter, putative"/>
    <property type="match status" value="1"/>
</dbReference>
<evidence type="ECO:0000313" key="12">
    <source>
        <dbReference type="Proteomes" id="UP001276659"/>
    </source>
</evidence>
<evidence type="ECO:0000313" key="11">
    <source>
        <dbReference type="EMBL" id="KAK3168725.1"/>
    </source>
</evidence>
<dbReference type="InterPro" id="IPR005828">
    <property type="entry name" value="MFS_sugar_transport-like"/>
</dbReference>
<feature type="transmembrane region" description="Helical" evidence="9">
    <location>
        <begin position="388"/>
        <end position="410"/>
    </location>
</feature>
<dbReference type="PANTHER" id="PTHR48020:SF25">
    <property type="entry name" value="SUGAR TRANSPORTER, PUTATIVE (AFU_ORTHOLOGUE AFUA_7G05830)-RELATED"/>
    <property type="match status" value="1"/>
</dbReference>
<dbReference type="InterPro" id="IPR020846">
    <property type="entry name" value="MFS_dom"/>
</dbReference>
<dbReference type="InterPro" id="IPR003663">
    <property type="entry name" value="Sugar/inositol_transpt"/>
</dbReference>
<organism evidence="11 12">
    <name type="scientific">Lepraria neglecta</name>
    <dbReference type="NCBI Taxonomy" id="209136"/>
    <lineage>
        <taxon>Eukaryota</taxon>
        <taxon>Fungi</taxon>
        <taxon>Dikarya</taxon>
        <taxon>Ascomycota</taxon>
        <taxon>Pezizomycotina</taxon>
        <taxon>Lecanoromycetes</taxon>
        <taxon>OSLEUM clade</taxon>
        <taxon>Lecanoromycetidae</taxon>
        <taxon>Lecanorales</taxon>
        <taxon>Lecanorineae</taxon>
        <taxon>Stereocaulaceae</taxon>
        <taxon>Lepraria</taxon>
    </lineage>
</organism>
<feature type="transmembrane region" description="Helical" evidence="9">
    <location>
        <begin position="555"/>
        <end position="574"/>
    </location>
</feature>
<evidence type="ECO:0000256" key="6">
    <source>
        <dbReference type="ARBA" id="ARBA00023136"/>
    </source>
</evidence>
<feature type="region of interest" description="Disordered" evidence="8">
    <location>
        <begin position="1"/>
        <end position="41"/>
    </location>
</feature>
<feature type="transmembrane region" description="Helical" evidence="9">
    <location>
        <begin position="129"/>
        <end position="146"/>
    </location>
</feature>
<gene>
    <name evidence="11" type="ORF">OEA41_005173</name>
</gene>
<dbReference type="GO" id="GO:0015798">
    <property type="term" value="P:myo-inositol transport"/>
    <property type="evidence" value="ECO:0007669"/>
    <property type="project" value="UniProtKB-ARBA"/>
</dbReference>
<evidence type="ECO:0000256" key="2">
    <source>
        <dbReference type="ARBA" id="ARBA00010992"/>
    </source>
</evidence>
<comment type="subcellular location">
    <subcellularLocation>
        <location evidence="1">Membrane</location>
        <topology evidence="1">Multi-pass membrane protein</topology>
    </subcellularLocation>
</comment>
<feature type="transmembrane region" description="Helical" evidence="9">
    <location>
        <begin position="430"/>
        <end position="447"/>
    </location>
</feature>
<feature type="transmembrane region" description="Helical" evidence="9">
    <location>
        <begin position="173"/>
        <end position="193"/>
    </location>
</feature>
<feature type="transmembrane region" description="Helical" evidence="9">
    <location>
        <begin position="230"/>
        <end position="252"/>
    </location>
</feature>
<dbReference type="GO" id="GO:0015791">
    <property type="term" value="P:polyol transmembrane transport"/>
    <property type="evidence" value="ECO:0007669"/>
    <property type="project" value="UniProtKB-ARBA"/>
</dbReference>
<dbReference type="EMBL" id="JASNWA010000010">
    <property type="protein sequence ID" value="KAK3168725.1"/>
    <property type="molecule type" value="Genomic_DNA"/>
</dbReference>
<evidence type="ECO:0000259" key="10">
    <source>
        <dbReference type="PROSITE" id="PS50850"/>
    </source>
</evidence>
<keyword evidence="6 9" id="KW-0472">Membrane</keyword>
<evidence type="ECO:0000256" key="3">
    <source>
        <dbReference type="ARBA" id="ARBA00022448"/>
    </source>
</evidence>
<feature type="domain" description="Major facilitator superfamily (MFS) profile" evidence="10">
    <location>
        <begin position="133"/>
        <end position="578"/>
    </location>
</feature>
<keyword evidence="3 7" id="KW-0813">Transport</keyword>
<dbReference type="GO" id="GO:0016020">
    <property type="term" value="C:membrane"/>
    <property type="evidence" value="ECO:0007669"/>
    <property type="project" value="UniProtKB-SubCell"/>
</dbReference>
<dbReference type="GO" id="GO:0022857">
    <property type="term" value="F:transmembrane transporter activity"/>
    <property type="evidence" value="ECO:0007669"/>
    <property type="project" value="InterPro"/>
</dbReference>
<evidence type="ECO:0000256" key="9">
    <source>
        <dbReference type="SAM" id="Phobius"/>
    </source>
</evidence>
<dbReference type="InterPro" id="IPR036259">
    <property type="entry name" value="MFS_trans_sf"/>
</dbReference>
<feature type="transmembrane region" description="Helical" evidence="9">
    <location>
        <begin position="264"/>
        <end position="282"/>
    </location>
</feature>
<feature type="region of interest" description="Disordered" evidence="8">
    <location>
        <begin position="623"/>
        <end position="644"/>
    </location>
</feature>
<dbReference type="AlphaFoldDB" id="A0AAD9YZ98"/>
<sequence length="644" mass="73061">MASFERWSGSSTATETKAPHEHFEYDNANHSTTHTGRKLSTNPADLMRRNASAKLANPLAGFSHAKLEDMGAKYALKHHIRDEEDVRAFRKGAVLAQDPRRFAQVQGLTGQELDVLQKEFDNRWSQPKLMYIVIILCSTCAAVQGMDETVVNGGQLFYRYQFGIDGQDPRSTWLTGLLNSAPYLCCAFIGCWLTTPFNNLFGRRGTIFLTCVFSALACFWQGFVNTWWHMFIARFFLGFGIGPKSATVPIYAAETSPPAIRGALVMQWQMWTAFGIFFGYVADLAFYKVPDAHGIVGLNWRLMMASAMLPALVVIAFVFMCPESPRWYMSKNRHYKAYQSMFRLRYNKVQAARDVYYMHTLLEAEREVEANQGNPLLELVKVPRNRRALIASEIVMFMQQFCGVNIIAYYSSQIFLDGGFSPVSALSSSLGFGLVNWLFAIPAVYTIDTFGRRNLLLTTFPLMSLCMFFTGFSFWIPSDTHHVARVTCISLGIYLFGIVYSPGEGPVPFTYSAEAYPLYVRTLGMSLATSTTWFFNFILSITWPSLQAAFTTQGAFSWYAGWNIIGFFLVLLFMPETKGKTLEELDQVFSVPTHVHASYGLRQIPYFFKRYLLRQHAEPERLYGSERGGEDNDRGYDDDLEDGR</sequence>
<feature type="transmembrane region" description="Helical" evidence="9">
    <location>
        <begin position="454"/>
        <end position="476"/>
    </location>
</feature>
<dbReference type="SUPFAM" id="SSF103473">
    <property type="entry name" value="MFS general substrate transporter"/>
    <property type="match status" value="1"/>
</dbReference>
<evidence type="ECO:0000256" key="5">
    <source>
        <dbReference type="ARBA" id="ARBA00022989"/>
    </source>
</evidence>
<feature type="transmembrane region" description="Helical" evidence="9">
    <location>
        <begin position="522"/>
        <end position="543"/>
    </location>
</feature>
<name>A0AAD9YZ98_9LECA</name>
<protein>
    <recommendedName>
        <fullName evidence="10">Major facilitator superfamily (MFS) profile domain-containing protein</fullName>
    </recommendedName>
</protein>
<feature type="compositionally biased region" description="Polar residues" evidence="8">
    <location>
        <begin position="28"/>
        <end position="41"/>
    </location>
</feature>
<proteinExistence type="inferred from homology"/>
<dbReference type="Gene3D" id="1.20.1250.20">
    <property type="entry name" value="MFS general substrate transporter like domains"/>
    <property type="match status" value="1"/>
</dbReference>